<feature type="transmembrane region" description="Helical" evidence="1">
    <location>
        <begin position="206"/>
        <end position="229"/>
    </location>
</feature>
<dbReference type="RefSeq" id="WP_190958273.1">
    <property type="nucleotide sequence ID" value="NZ_JACJTU010000036.1"/>
</dbReference>
<feature type="transmembrane region" description="Helical" evidence="1">
    <location>
        <begin position="114"/>
        <end position="138"/>
    </location>
</feature>
<sequence length="238" mass="26340">MIAILLLLTIGVILSTTASFIFGVPWLMPILGAAVPYPIFFLQVRRQQYKSAFWWMLLWGVLQSIAVIVATAIAPQTAAKVILRGESYTTEMFHWIRTGEGMEGTVSLFLPNHLLHYGIFCILCVVTISSAALIFGTWMLNYMNFYVAQLVKMSAKPWLAAILGWYPWSIVRVIGFIATGVALAGLGLNLLTRIRGEVPKSAFPKTYMFIGIGFVIADIIIKAVLAPIWQKLLLSALG</sequence>
<evidence type="ECO:0000313" key="2">
    <source>
        <dbReference type="EMBL" id="MBD2737699.1"/>
    </source>
</evidence>
<proteinExistence type="predicted"/>
<evidence type="ECO:0000313" key="3">
    <source>
        <dbReference type="Proteomes" id="UP000637383"/>
    </source>
</evidence>
<dbReference type="EMBL" id="JACJTU010000036">
    <property type="protein sequence ID" value="MBD2737699.1"/>
    <property type="molecule type" value="Genomic_DNA"/>
</dbReference>
<accession>A0ABR8KFS1</accession>
<keyword evidence="1" id="KW-0812">Transmembrane</keyword>
<organism evidence="2 3">
    <name type="scientific">Nostoc paludosum FACHB-159</name>
    <dbReference type="NCBI Taxonomy" id="2692908"/>
    <lineage>
        <taxon>Bacteria</taxon>
        <taxon>Bacillati</taxon>
        <taxon>Cyanobacteriota</taxon>
        <taxon>Cyanophyceae</taxon>
        <taxon>Nostocales</taxon>
        <taxon>Nostocaceae</taxon>
        <taxon>Nostoc</taxon>
    </lineage>
</organism>
<keyword evidence="3" id="KW-1185">Reference proteome</keyword>
<evidence type="ECO:0000256" key="1">
    <source>
        <dbReference type="SAM" id="Phobius"/>
    </source>
</evidence>
<name>A0ABR8KFS1_9NOSO</name>
<feature type="transmembrane region" description="Helical" evidence="1">
    <location>
        <begin position="52"/>
        <end position="74"/>
    </location>
</feature>
<reference evidence="2 3" key="1">
    <citation type="journal article" date="2020" name="ISME J.">
        <title>Comparative genomics reveals insights into cyanobacterial evolution and habitat adaptation.</title>
        <authorList>
            <person name="Chen M.Y."/>
            <person name="Teng W.K."/>
            <person name="Zhao L."/>
            <person name="Hu C.X."/>
            <person name="Zhou Y.K."/>
            <person name="Han B.P."/>
            <person name="Song L.R."/>
            <person name="Shu W.S."/>
        </authorList>
    </citation>
    <scope>NUCLEOTIDE SEQUENCE [LARGE SCALE GENOMIC DNA]</scope>
    <source>
        <strain evidence="2 3">FACHB-159</strain>
    </source>
</reference>
<dbReference type="Proteomes" id="UP000637383">
    <property type="component" value="Unassembled WGS sequence"/>
</dbReference>
<feature type="transmembrane region" description="Helical" evidence="1">
    <location>
        <begin position="174"/>
        <end position="194"/>
    </location>
</feature>
<gene>
    <name evidence="2" type="ORF">H6H03_28070</name>
</gene>
<keyword evidence="1" id="KW-1133">Transmembrane helix</keyword>
<protein>
    <submittedName>
        <fullName evidence="2">Uncharacterized protein</fullName>
    </submittedName>
</protein>
<comment type="caution">
    <text evidence="2">The sequence shown here is derived from an EMBL/GenBank/DDBJ whole genome shotgun (WGS) entry which is preliminary data.</text>
</comment>
<keyword evidence="1" id="KW-0472">Membrane</keyword>